<evidence type="ECO:0000256" key="4">
    <source>
        <dbReference type="ARBA" id="ARBA00022679"/>
    </source>
</evidence>
<dbReference type="Gene3D" id="3.90.1150.10">
    <property type="entry name" value="Aspartate Aminotransferase, domain 1"/>
    <property type="match status" value="1"/>
</dbReference>
<dbReference type="PIRSF" id="PIRSF000524">
    <property type="entry name" value="SPT"/>
    <property type="match status" value="1"/>
</dbReference>
<dbReference type="PANTHER" id="PTHR21152">
    <property type="entry name" value="AMINOTRANSFERASE CLASS V"/>
    <property type="match status" value="1"/>
</dbReference>
<dbReference type="EMBL" id="KM108144">
    <property type="protein sequence ID" value="AIZ03790.1"/>
    <property type="molecule type" value="Genomic_DNA"/>
</dbReference>
<keyword evidence="4" id="KW-0808">Transferase</keyword>
<evidence type="ECO:0000256" key="7">
    <source>
        <dbReference type="PIRSR" id="PIRSR000524-50"/>
    </source>
</evidence>
<organism evidence="11">
    <name type="scientific">Clostridium tyrobutyricum</name>
    <dbReference type="NCBI Taxonomy" id="1519"/>
    <lineage>
        <taxon>Bacteria</taxon>
        <taxon>Bacillati</taxon>
        <taxon>Bacillota</taxon>
        <taxon>Clostridia</taxon>
        <taxon>Eubacteriales</taxon>
        <taxon>Clostridiaceae</taxon>
        <taxon>Clostridium</taxon>
    </lineage>
</organism>
<keyword evidence="3" id="KW-0032">Aminotransferase</keyword>
<gene>
    <name evidence="11" type="ORF">CTB_35840</name>
</gene>
<dbReference type="PANTHER" id="PTHR21152:SF24">
    <property type="entry name" value="ALANINE--GLYOXYLATE AMINOTRANSFERASE 1"/>
    <property type="match status" value="1"/>
</dbReference>
<dbReference type="Pfam" id="PF00266">
    <property type="entry name" value="Aminotran_5"/>
    <property type="match status" value="1"/>
</dbReference>
<feature type="domain" description="Aminotransferase class V" evidence="10">
    <location>
        <begin position="30"/>
        <end position="279"/>
    </location>
</feature>
<dbReference type="GO" id="GO:0019265">
    <property type="term" value="P:glycine biosynthetic process, by transamination of glyoxylate"/>
    <property type="evidence" value="ECO:0007669"/>
    <property type="project" value="TreeGrafter"/>
</dbReference>
<evidence type="ECO:0000313" key="11">
    <source>
        <dbReference type="EMBL" id="AIZ03790.1"/>
    </source>
</evidence>
<dbReference type="InterPro" id="IPR024169">
    <property type="entry name" value="SP_NH2Trfase/AEP_transaminase"/>
</dbReference>
<protein>
    <submittedName>
        <fullName evidence="11">Serine--pyruvate transaminase</fullName>
    </submittedName>
</protein>
<dbReference type="Gene3D" id="3.40.640.10">
    <property type="entry name" value="Type I PLP-dependent aspartate aminotransferase-like (Major domain)"/>
    <property type="match status" value="1"/>
</dbReference>
<dbReference type="InterPro" id="IPR000192">
    <property type="entry name" value="Aminotrans_V_dom"/>
</dbReference>
<dbReference type="FunFam" id="3.40.640.10:FF:000172">
    <property type="entry name" value="Pyridoxal phosphate-dependent aminotransferase"/>
    <property type="match status" value="1"/>
</dbReference>
<proteinExistence type="inferred from homology"/>
<evidence type="ECO:0000256" key="9">
    <source>
        <dbReference type="RuleBase" id="RU004504"/>
    </source>
</evidence>
<reference evidence="11" key="1">
    <citation type="submission" date="2014-07" db="EMBL/GenBank/DDBJ databases">
        <title>Clostridium tyrobutyricum BAS7.</title>
        <authorList>
            <person name="Kim S."/>
            <person name="Choi O."/>
            <person name="Woo H.M."/>
            <person name="Sang B.-I."/>
            <person name="Um Y."/>
        </authorList>
    </citation>
    <scope>NUCLEOTIDE SEQUENCE</scope>
    <source>
        <strain evidence="11">BAS7</strain>
    </source>
</reference>
<accession>A0A0A7HJL3</accession>
<evidence type="ECO:0000256" key="1">
    <source>
        <dbReference type="ARBA" id="ARBA00001933"/>
    </source>
</evidence>
<feature type="binding site" evidence="6">
    <location>
        <position position="334"/>
    </location>
    <ligand>
        <name>substrate</name>
    </ligand>
</feature>
<feature type="modified residue" description="N6-(pyridoxal phosphate)lysine" evidence="7">
    <location>
        <position position="191"/>
    </location>
</feature>
<evidence type="ECO:0000256" key="6">
    <source>
        <dbReference type="PIRSR" id="PIRSR000524-1"/>
    </source>
</evidence>
<dbReference type="InterPro" id="IPR015421">
    <property type="entry name" value="PyrdxlP-dep_Trfase_major"/>
</dbReference>
<dbReference type="AlphaFoldDB" id="A0A0A7HJL3"/>
<dbReference type="SUPFAM" id="SSF53383">
    <property type="entry name" value="PLP-dependent transferases"/>
    <property type="match status" value="1"/>
</dbReference>
<evidence type="ECO:0000259" key="10">
    <source>
        <dbReference type="Pfam" id="PF00266"/>
    </source>
</evidence>
<keyword evidence="5 7" id="KW-0663">Pyridoxal phosphate</keyword>
<dbReference type="RefSeq" id="WP_254904754.1">
    <property type="nucleotide sequence ID" value="NZ_JAHHVA010000057.1"/>
</dbReference>
<dbReference type="GO" id="GO:0004760">
    <property type="term" value="F:L-serine-pyruvate transaminase activity"/>
    <property type="evidence" value="ECO:0007669"/>
    <property type="project" value="TreeGrafter"/>
</dbReference>
<comment type="cofactor">
    <cofactor evidence="1 7 9">
        <name>pyridoxal 5'-phosphate</name>
        <dbReference type="ChEBI" id="CHEBI:597326"/>
    </cofactor>
</comment>
<dbReference type="InterPro" id="IPR015422">
    <property type="entry name" value="PyrdxlP-dep_Trfase_small"/>
</dbReference>
<sequence>MRIPYIMTPGPTEVSENVRIARSIRCTNPDLDNKFYDFYKETCNRLGKVLNTKNEVRVLCGEGILGLEAACASLTEKGDRVLVIDNGIFGEGFADFIRLYCGKVVFFKADRKHAINIEDLKEFLDKDNDFKYATVVHCDTPSGVLNDISKICPLLKKYGILTVVDSVAAMGGENLEVDKWNIDIVIGGSQKCISAPPGLTIVSISKDAFSSMENRKSPIGSFYCNLLAWKNYYEDKWFPYTPPVSDIYGLREAVDNILKDKEILNRHKNIASSTRYAVRKAGLDLYTEDGYSSTVTVIQVPDGIQDNKLREYMEENYDVMIAGSFGYLKGEVIRIGHMGENARYDKVSYTLYALQQSLEKFGFKCACDMSSCFLNSVKNTENNHHKHNLVCQ</sequence>
<dbReference type="GO" id="GO:0008453">
    <property type="term" value="F:alanine-glyoxylate transaminase activity"/>
    <property type="evidence" value="ECO:0007669"/>
    <property type="project" value="TreeGrafter"/>
</dbReference>
<dbReference type="PROSITE" id="PS00595">
    <property type="entry name" value="AA_TRANSFER_CLASS_5"/>
    <property type="match status" value="1"/>
</dbReference>
<comment type="similarity">
    <text evidence="2 8">Belongs to the class-V pyridoxal-phosphate-dependent aminotransferase family.</text>
</comment>
<dbReference type="InterPro" id="IPR015424">
    <property type="entry name" value="PyrdxlP-dep_Trfase"/>
</dbReference>
<evidence type="ECO:0000256" key="3">
    <source>
        <dbReference type="ARBA" id="ARBA00022576"/>
    </source>
</evidence>
<name>A0A0A7HJL3_CLOTY</name>
<evidence type="ECO:0000256" key="2">
    <source>
        <dbReference type="ARBA" id="ARBA00009236"/>
    </source>
</evidence>
<keyword evidence="11" id="KW-0670">Pyruvate</keyword>
<dbReference type="InterPro" id="IPR020578">
    <property type="entry name" value="Aminotrans_V_PyrdxlP_BS"/>
</dbReference>
<evidence type="ECO:0000256" key="8">
    <source>
        <dbReference type="RuleBase" id="RU004075"/>
    </source>
</evidence>
<evidence type="ECO:0000256" key="5">
    <source>
        <dbReference type="ARBA" id="ARBA00022898"/>
    </source>
</evidence>